<accession>A0A1Q2HNL7</accession>
<evidence type="ECO:0000256" key="5">
    <source>
        <dbReference type="SAM" id="SignalP"/>
    </source>
</evidence>
<dbReference type="Pfam" id="PF04616">
    <property type="entry name" value="Glyco_hydro_43"/>
    <property type="match status" value="1"/>
</dbReference>
<dbReference type="RefSeq" id="WP_077539314.1">
    <property type="nucleotide sequence ID" value="NZ_CP019633.1"/>
</dbReference>
<protein>
    <submittedName>
        <fullName evidence="6">Beta-xylosidase</fullName>
    </submittedName>
</protein>
<evidence type="ECO:0000256" key="2">
    <source>
        <dbReference type="ARBA" id="ARBA00022801"/>
    </source>
</evidence>
<organism evidence="6 7">
    <name type="scientific">Sedimentisphaera cyanobacteriorum</name>
    <dbReference type="NCBI Taxonomy" id="1940790"/>
    <lineage>
        <taxon>Bacteria</taxon>
        <taxon>Pseudomonadati</taxon>
        <taxon>Planctomycetota</taxon>
        <taxon>Phycisphaerae</taxon>
        <taxon>Sedimentisphaerales</taxon>
        <taxon>Sedimentisphaeraceae</taxon>
        <taxon>Sedimentisphaera</taxon>
    </lineage>
</organism>
<proteinExistence type="inferred from homology"/>
<dbReference type="GO" id="GO:0004553">
    <property type="term" value="F:hydrolase activity, hydrolyzing O-glycosyl compounds"/>
    <property type="evidence" value="ECO:0007669"/>
    <property type="project" value="InterPro"/>
</dbReference>
<evidence type="ECO:0000313" key="6">
    <source>
        <dbReference type="EMBL" id="AQQ08845.1"/>
    </source>
</evidence>
<dbReference type="SUPFAM" id="SSF75005">
    <property type="entry name" value="Arabinanase/levansucrase/invertase"/>
    <property type="match status" value="1"/>
</dbReference>
<evidence type="ECO:0000256" key="4">
    <source>
        <dbReference type="RuleBase" id="RU361187"/>
    </source>
</evidence>
<dbReference type="KEGG" id="pbu:L21SP3_00636"/>
<dbReference type="PANTHER" id="PTHR22925">
    <property type="entry name" value="GLYCOSYL HYDROLASE 43 FAMILY MEMBER"/>
    <property type="match status" value="1"/>
</dbReference>
<keyword evidence="7" id="KW-1185">Reference proteome</keyword>
<dbReference type="AlphaFoldDB" id="A0A1Q2HNL7"/>
<dbReference type="OrthoDB" id="273314at2"/>
<name>A0A1Q2HNL7_9BACT</name>
<dbReference type="Proteomes" id="UP000188273">
    <property type="component" value="Chromosome"/>
</dbReference>
<dbReference type="GO" id="GO:0005975">
    <property type="term" value="P:carbohydrate metabolic process"/>
    <property type="evidence" value="ECO:0007669"/>
    <property type="project" value="InterPro"/>
</dbReference>
<dbReference type="Gene3D" id="2.115.10.20">
    <property type="entry name" value="Glycosyl hydrolase domain, family 43"/>
    <property type="match status" value="1"/>
</dbReference>
<sequence precursor="true">MKYRMIAFAVLAAFVFTANGADSFKPYVKKPDNNGVHLNAHGAGVLHHNGKYYLYGEHKIAGKAGNKAHVGVHCYSSEDLYNWKDEGIALKVFEKEGHDIEKGCIIERPKVIYNEMNDNFVMWFHLELKGQGYSAARTGLAVSDNPTGEFEYIRSFRPNAGQWPIHFPKKWQKPISDKKFNKLKEESDWDYWLTLLEKGIVLRRDFKEGQMSRDMTVFVDDNGKAYHIHSAEDNSTLHISELTDDYQDFTGRYTRARPGGYNEAPAICKYEGSYYLIASGCSGWAPNTARSFRAGNIMGEWKALGNPCKGKNPHNDIGSIKTFGGQSTYILPVEGKRNAFIAMFDVWRPSNQIDSRYMWLPAQIKDNEIIVQWQTEWGLSYFDE</sequence>
<comment type="similarity">
    <text evidence="1 4">Belongs to the glycosyl hydrolase 43 family.</text>
</comment>
<keyword evidence="3 4" id="KW-0326">Glycosidase</keyword>
<dbReference type="CDD" id="cd18825">
    <property type="entry name" value="GH43_CtGH43-like"/>
    <property type="match status" value="1"/>
</dbReference>
<keyword evidence="2 4" id="KW-0378">Hydrolase</keyword>
<dbReference type="STRING" id="1940790.L21SP3_00636"/>
<gene>
    <name evidence="6" type="ORF">L21SP3_00636</name>
</gene>
<dbReference type="EMBL" id="CP019633">
    <property type="protein sequence ID" value="AQQ08845.1"/>
    <property type="molecule type" value="Genomic_DNA"/>
</dbReference>
<dbReference type="InterPro" id="IPR006710">
    <property type="entry name" value="Glyco_hydro_43"/>
</dbReference>
<evidence type="ECO:0000313" key="7">
    <source>
        <dbReference type="Proteomes" id="UP000188273"/>
    </source>
</evidence>
<feature type="signal peptide" evidence="5">
    <location>
        <begin position="1"/>
        <end position="20"/>
    </location>
</feature>
<evidence type="ECO:0000256" key="1">
    <source>
        <dbReference type="ARBA" id="ARBA00009865"/>
    </source>
</evidence>
<reference evidence="7" key="1">
    <citation type="submission" date="2017-02" db="EMBL/GenBank/DDBJ databases">
        <title>Comparative genomics and description of representatives of a novel lineage of planctomycetes thriving in anoxic sediments.</title>
        <authorList>
            <person name="Spring S."/>
            <person name="Bunk B."/>
            <person name="Sproer C."/>
            <person name="Klenk H.-P."/>
        </authorList>
    </citation>
    <scope>NUCLEOTIDE SEQUENCE [LARGE SCALE GENOMIC DNA]</scope>
    <source>
        <strain evidence="7">L21-RPul-D3</strain>
    </source>
</reference>
<evidence type="ECO:0000256" key="3">
    <source>
        <dbReference type="ARBA" id="ARBA00023295"/>
    </source>
</evidence>
<dbReference type="PANTHER" id="PTHR22925:SF3">
    <property type="entry name" value="GLYCOSYL HYDROLASE FAMILY PROTEIN 43"/>
    <property type="match status" value="1"/>
</dbReference>
<feature type="chain" id="PRO_5010180884" evidence="5">
    <location>
        <begin position="21"/>
        <end position="384"/>
    </location>
</feature>
<keyword evidence="5" id="KW-0732">Signal</keyword>
<dbReference type="InterPro" id="IPR023296">
    <property type="entry name" value="Glyco_hydro_beta-prop_sf"/>
</dbReference>